<name>A0A433D075_9FUNG</name>
<sequence>TYLEVLTGVRAARLLPRRCRVHGLGGAGEQVLQLERLEQVRIPDHGPVRRLHVCKRLPDAVDLGDTYICYAGEGMSLLRQERRRTFIQALLRPKHGGIILHDFLHLQPNIRCRPISICIPQLIQIHNAFSSRIVRQWRMWRTRLKGIPNMMCDGPPKYDDIQQRVRTEPISAMNRHASGLTRSVKAGDGLLLALVVNGEDLARVSGGNAAHVVVNGGQDRDGLLGDVDAREDGGRL</sequence>
<feature type="non-terminal residue" evidence="1">
    <location>
        <position position="1"/>
    </location>
</feature>
<proteinExistence type="predicted"/>
<reference evidence="1 2" key="1">
    <citation type="journal article" date="2018" name="New Phytol.">
        <title>Phylogenomics of Endogonaceae and evolution of mycorrhizas within Mucoromycota.</title>
        <authorList>
            <person name="Chang Y."/>
            <person name="Desiro A."/>
            <person name="Na H."/>
            <person name="Sandor L."/>
            <person name="Lipzen A."/>
            <person name="Clum A."/>
            <person name="Barry K."/>
            <person name="Grigoriev I.V."/>
            <person name="Martin F.M."/>
            <person name="Stajich J.E."/>
            <person name="Smith M.E."/>
            <person name="Bonito G."/>
            <person name="Spatafora J.W."/>
        </authorList>
    </citation>
    <scope>NUCLEOTIDE SEQUENCE [LARGE SCALE GENOMIC DNA]</scope>
    <source>
        <strain evidence="1 2">GMNB39</strain>
    </source>
</reference>
<accession>A0A433D075</accession>
<keyword evidence="2" id="KW-1185">Reference proteome</keyword>
<dbReference type="AlphaFoldDB" id="A0A433D075"/>
<gene>
    <name evidence="1" type="ORF">BC936DRAFT_149731</name>
</gene>
<evidence type="ECO:0000313" key="1">
    <source>
        <dbReference type="EMBL" id="RUP44239.1"/>
    </source>
</evidence>
<dbReference type="EMBL" id="RBNI01009293">
    <property type="protein sequence ID" value="RUP44239.1"/>
    <property type="molecule type" value="Genomic_DNA"/>
</dbReference>
<dbReference type="Proteomes" id="UP000268093">
    <property type="component" value="Unassembled WGS sequence"/>
</dbReference>
<dbReference type="OrthoDB" id="10574118at2759"/>
<protein>
    <submittedName>
        <fullName evidence="1">Uncharacterized protein</fullName>
    </submittedName>
</protein>
<organism evidence="1 2">
    <name type="scientific">Jimgerdemannia flammicorona</name>
    <dbReference type="NCBI Taxonomy" id="994334"/>
    <lineage>
        <taxon>Eukaryota</taxon>
        <taxon>Fungi</taxon>
        <taxon>Fungi incertae sedis</taxon>
        <taxon>Mucoromycota</taxon>
        <taxon>Mucoromycotina</taxon>
        <taxon>Endogonomycetes</taxon>
        <taxon>Endogonales</taxon>
        <taxon>Endogonaceae</taxon>
        <taxon>Jimgerdemannia</taxon>
    </lineage>
</organism>
<comment type="caution">
    <text evidence="1">The sequence shown here is derived from an EMBL/GenBank/DDBJ whole genome shotgun (WGS) entry which is preliminary data.</text>
</comment>
<evidence type="ECO:0000313" key="2">
    <source>
        <dbReference type="Proteomes" id="UP000268093"/>
    </source>
</evidence>